<name>A0ACC1HG53_9FUNG</name>
<feature type="non-terminal residue" evidence="1">
    <location>
        <position position="487"/>
    </location>
</feature>
<accession>A0ACC1HG53</accession>
<dbReference type="Proteomes" id="UP001145114">
    <property type="component" value="Unassembled WGS sequence"/>
</dbReference>
<organism evidence="1 2">
    <name type="scientific">Spiromyces aspiralis</name>
    <dbReference type="NCBI Taxonomy" id="68401"/>
    <lineage>
        <taxon>Eukaryota</taxon>
        <taxon>Fungi</taxon>
        <taxon>Fungi incertae sedis</taxon>
        <taxon>Zoopagomycota</taxon>
        <taxon>Kickxellomycotina</taxon>
        <taxon>Kickxellomycetes</taxon>
        <taxon>Kickxellales</taxon>
        <taxon>Kickxellaceae</taxon>
        <taxon>Spiromyces</taxon>
    </lineage>
</organism>
<comment type="caution">
    <text evidence="1">The sequence shown here is derived from an EMBL/GenBank/DDBJ whole genome shotgun (WGS) entry which is preliminary data.</text>
</comment>
<gene>
    <name evidence="1" type="primary">YDJ1_1</name>
    <name evidence="1" type="ORF">EV182_002891</name>
</gene>
<sequence length="487" mass="55778">MVQMPLGLDDTNVWYIDFHQWLGVPHNASIDDIQRAYVPWVFLADKEDPKLRALIRKKMHAYQILSDTKRRNIYMKLRRTRARIVGIHLRKNYYKELAVKLQDYRPEDTDGLFPYWSNYIGNGRQSGPENEHYKRFHEEFLFYRHHIDGKLCQEFYEFCVVFDQRSRGDETEEDKELSRLAKSRRAYDAEIVAQLKVTLDEFYTGMVVTAPVPRYRVCTECKGRSPLTYYKPCGSCFGTDSHDSGIEMDGSDAEGTESDGSSESFKPCYRCQGLGDELVRPRHCDTCSGKGEVLETIQHVVNVTGMGHGDRCFLRDGGHEMLSLPQDQPIHDAKIRRVTGPLILALEEQPHRKYKRVGDDLFCEVTIDQGVAINGGVFYINYLADEVLTVHMPPNALANGSFLAFLESQNSGKRPAARPPSALLWGRIRGYGMPKFSSNSECGDLFIRFQLVDDDEHGFDELPVARRSKSIEWLHAPLLKRSSSSLK</sequence>
<proteinExistence type="predicted"/>
<evidence type="ECO:0000313" key="1">
    <source>
        <dbReference type="EMBL" id="KAJ1674626.1"/>
    </source>
</evidence>
<protein>
    <submittedName>
        <fullName evidence="1">Type I HSP40 co-chaperone</fullName>
    </submittedName>
</protein>
<keyword evidence="2" id="KW-1185">Reference proteome</keyword>
<evidence type="ECO:0000313" key="2">
    <source>
        <dbReference type="Proteomes" id="UP001145114"/>
    </source>
</evidence>
<dbReference type="EMBL" id="JAMZIH010005808">
    <property type="protein sequence ID" value="KAJ1674626.1"/>
    <property type="molecule type" value="Genomic_DNA"/>
</dbReference>
<reference evidence="1" key="1">
    <citation type="submission" date="2022-06" db="EMBL/GenBank/DDBJ databases">
        <title>Phylogenomic reconstructions and comparative analyses of Kickxellomycotina fungi.</title>
        <authorList>
            <person name="Reynolds N.K."/>
            <person name="Stajich J.E."/>
            <person name="Barry K."/>
            <person name="Grigoriev I.V."/>
            <person name="Crous P."/>
            <person name="Smith M.E."/>
        </authorList>
    </citation>
    <scope>NUCLEOTIDE SEQUENCE</scope>
    <source>
        <strain evidence="1">RSA 2271</strain>
    </source>
</reference>